<evidence type="ECO:0000259" key="4">
    <source>
        <dbReference type="PROSITE" id="PS50949"/>
    </source>
</evidence>
<dbReference type="AlphaFoldDB" id="A0A846TP01"/>
<dbReference type="GO" id="GO:0003700">
    <property type="term" value="F:DNA-binding transcription factor activity"/>
    <property type="evidence" value="ECO:0007669"/>
    <property type="project" value="InterPro"/>
</dbReference>
<dbReference type="Gene3D" id="1.10.10.10">
    <property type="entry name" value="Winged helix-like DNA-binding domain superfamily/Winged helix DNA-binding domain"/>
    <property type="match status" value="1"/>
</dbReference>
<dbReference type="SUPFAM" id="SSF46785">
    <property type="entry name" value="Winged helix' DNA-binding domain"/>
    <property type="match status" value="1"/>
</dbReference>
<dbReference type="Gene3D" id="1.20.120.530">
    <property type="entry name" value="GntR ligand-binding domain-like"/>
    <property type="match status" value="1"/>
</dbReference>
<dbReference type="InterPro" id="IPR008920">
    <property type="entry name" value="TF_FadR/GntR_C"/>
</dbReference>
<dbReference type="Pfam" id="PF00392">
    <property type="entry name" value="GntR"/>
    <property type="match status" value="1"/>
</dbReference>
<dbReference type="InterPro" id="IPR000524">
    <property type="entry name" value="Tscrpt_reg_HTH_GntR"/>
</dbReference>
<dbReference type="InterPro" id="IPR036390">
    <property type="entry name" value="WH_DNA-bd_sf"/>
</dbReference>
<dbReference type="Pfam" id="PF07729">
    <property type="entry name" value="FCD"/>
    <property type="match status" value="1"/>
</dbReference>
<reference evidence="5 6" key="1">
    <citation type="submission" date="2020-02" db="EMBL/GenBank/DDBJ databases">
        <authorList>
            <person name="Sun Q."/>
        </authorList>
    </citation>
    <scope>NUCLEOTIDE SEQUENCE [LARGE SCALE GENOMIC DNA]</scope>
    <source>
        <strain evidence="5 6">YIM 13062</strain>
    </source>
</reference>
<dbReference type="CDD" id="cd07377">
    <property type="entry name" value="WHTH_GntR"/>
    <property type="match status" value="1"/>
</dbReference>
<feature type="domain" description="HTH gntR-type" evidence="4">
    <location>
        <begin position="10"/>
        <end position="77"/>
    </location>
</feature>
<gene>
    <name evidence="5" type="ORF">GTW58_01690</name>
</gene>
<accession>A0A846TP01</accession>
<protein>
    <submittedName>
        <fullName evidence="5">GntR family transcriptional regulator</fullName>
    </submittedName>
</protein>
<evidence type="ECO:0000256" key="2">
    <source>
        <dbReference type="ARBA" id="ARBA00023125"/>
    </source>
</evidence>
<keyword evidence="6" id="KW-1185">Reference proteome</keyword>
<dbReference type="InterPro" id="IPR011711">
    <property type="entry name" value="GntR_C"/>
</dbReference>
<evidence type="ECO:0000256" key="1">
    <source>
        <dbReference type="ARBA" id="ARBA00023015"/>
    </source>
</evidence>
<keyword evidence="1" id="KW-0805">Transcription regulation</keyword>
<dbReference type="PANTHER" id="PTHR43537:SF45">
    <property type="entry name" value="GNTR FAMILY REGULATORY PROTEIN"/>
    <property type="match status" value="1"/>
</dbReference>
<dbReference type="GO" id="GO:0003677">
    <property type="term" value="F:DNA binding"/>
    <property type="evidence" value="ECO:0007669"/>
    <property type="project" value="UniProtKB-KW"/>
</dbReference>
<dbReference type="InterPro" id="IPR036388">
    <property type="entry name" value="WH-like_DNA-bd_sf"/>
</dbReference>
<dbReference type="SMART" id="SM00345">
    <property type="entry name" value="HTH_GNTR"/>
    <property type="match status" value="1"/>
</dbReference>
<dbReference type="EMBL" id="JAAVUN010000002">
    <property type="protein sequence ID" value="NKE08680.1"/>
    <property type="molecule type" value="Genomic_DNA"/>
</dbReference>
<evidence type="ECO:0000256" key="3">
    <source>
        <dbReference type="ARBA" id="ARBA00023163"/>
    </source>
</evidence>
<evidence type="ECO:0000313" key="5">
    <source>
        <dbReference type="EMBL" id="NKE08680.1"/>
    </source>
</evidence>
<keyword evidence="2" id="KW-0238">DNA-binding</keyword>
<sequence>MVALMDGPAPSLRDQVAAQLRHALIAGDFSPGEVLSAPTLAVEFGVSATPVREAMLDLAAEGHVSPIRYKGCRVTEVSEETRRQVLQLRALIEIPLMVEVAGRGISAELARGSADLAEQSIDAAAEADLVRFIELDMELHLGLLAAAGNPIAVRQVRSLLAMTRLTGLKELEAKNQLMDTAREHHQIVQAAQSRDAELMGQVMTQHLGHVTGVWAGQQEPEANQR</sequence>
<proteinExistence type="predicted"/>
<organism evidence="5 6">
    <name type="scientific">Kocuria subflava</name>
    <dbReference type="NCBI Taxonomy" id="1736139"/>
    <lineage>
        <taxon>Bacteria</taxon>
        <taxon>Bacillati</taxon>
        <taxon>Actinomycetota</taxon>
        <taxon>Actinomycetes</taxon>
        <taxon>Micrococcales</taxon>
        <taxon>Micrococcaceae</taxon>
        <taxon>Kocuria</taxon>
    </lineage>
</organism>
<dbReference type="SMART" id="SM00895">
    <property type="entry name" value="FCD"/>
    <property type="match status" value="1"/>
</dbReference>
<dbReference type="PROSITE" id="PS50949">
    <property type="entry name" value="HTH_GNTR"/>
    <property type="match status" value="1"/>
</dbReference>
<dbReference type="Proteomes" id="UP000521379">
    <property type="component" value="Unassembled WGS sequence"/>
</dbReference>
<name>A0A846TP01_9MICC</name>
<dbReference type="SUPFAM" id="SSF48008">
    <property type="entry name" value="GntR ligand-binding domain-like"/>
    <property type="match status" value="1"/>
</dbReference>
<dbReference type="PANTHER" id="PTHR43537">
    <property type="entry name" value="TRANSCRIPTIONAL REGULATOR, GNTR FAMILY"/>
    <property type="match status" value="1"/>
</dbReference>
<keyword evidence="3" id="KW-0804">Transcription</keyword>
<evidence type="ECO:0000313" key="6">
    <source>
        <dbReference type="Proteomes" id="UP000521379"/>
    </source>
</evidence>
<comment type="caution">
    <text evidence="5">The sequence shown here is derived from an EMBL/GenBank/DDBJ whole genome shotgun (WGS) entry which is preliminary data.</text>
</comment>